<dbReference type="PANTHER" id="PTHR11487">
    <property type="entry name" value="THIOESTERASE"/>
    <property type="match status" value="1"/>
</dbReference>
<reference evidence="3 4" key="1">
    <citation type="submission" date="2016-08" db="EMBL/GenBank/DDBJ databases">
        <title>Complete genome sequence of Acinetobacter baylyi strain GFJ2.</title>
        <authorList>
            <person name="Tabata M."/>
            <person name="Kuboki S."/>
            <person name="Gibu N."/>
            <person name="Kinouchi Y."/>
            <person name="Vangnai A."/>
            <person name="Kasai D."/>
            <person name="Fukuda M."/>
        </authorList>
    </citation>
    <scope>NUCLEOTIDE SEQUENCE [LARGE SCALE GENOMIC DNA]</scope>
    <source>
        <strain evidence="3 4">GFJ2</strain>
    </source>
</reference>
<dbReference type="PANTHER" id="PTHR11487:SF0">
    <property type="entry name" value="S-ACYL FATTY ACID SYNTHASE THIOESTERASE, MEDIUM CHAIN"/>
    <property type="match status" value="1"/>
</dbReference>
<protein>
    <submittedName>
        <fullName evidence="3">Thioesterase</fullName>
    </submittedName>
</protein>
<dbReference type="GO" id="GO:0008610">
    <property type="term" value="P:lipid biosynthetic process"/>
    <property type="evidence" value="ECO:0007669"/>
    <property type="project" value="TreeGrafter"/>
</dbReference>
<dbReference type="Proteomes" id="UP000185674">
    <property type="component" value="Chromosome"/>
</dbReference>
<accession>A0A1P8EIT7</accession>
<dbReference type="SUPFAM" id="SSF53474">
    <property type="entry name" value="alpha/beta-Hydrolases"/>
    <property type="match status" value="1"/>
</dbReference>
<comment type="similarity">
    <text evidence="1">Belongs to the thioesterase family.</text>
</comment>
<evidence type="ECO:0000313" key="4">
    <source>
        <dbReference type="Proteomes" id="UP000185674"/>
    </source>
</evidence>
<name>A0A1P8EIT7_9GAMM</name>
<dbReference type="RefSeq" id="WP_076032872.1">
    <property type="nucleotide sequence ID" value="NZ_BKPN01000001.1"/>
</dbReference>
<dbReference type="InterPro" id="IPR012223">
    <property type="entry name" value="TEII"/>
</dbReference>
<evidence type="ECO:0000256" key="1">
    <source>
        <dbReference type="ARBA" id="ARBA00007169"/>
    </source>
</evidence>
<gene>
    <name evidence="3" type="ORF">BEN76_08830</name>
</gene>
<evidence type="ECO:0000313" key="3">
    <source>
        <dbReference type="EMBL" id="APV36115.1"/>
    </source>
</evidence>
<dbReference type="InterPro" id="IPR001031">
    <property type="entry name" value="Thioesterase"/>
</dbReference>
<sequence length="246" mass="28321">MFNNSKINLFCVPSAGSSASIFSTWDKISAENIKVIALEYPGHGRKIQQPLSHDPDFLAHQFSLEILDYGNTPCVLFGHSVGGSLIWEIEEKLKLINPDHNLILKIVSARPSPHYQSLIHHYSAMSDEQIIQELKLYNNFPYEILNNPSALEFFLRIIKNDFILSDNMMKKPILKSTVPLMSIYGKDDPYIKNHEIMQSWQDFSEQWLGAYQVHGDHFYFLDTNILQDTLNIIQNNTYRVIKSMSA</sequence>
<feature type="domain" description="Thioesterase" evidence="2">
    <location>
        <begin position="9"/>
        <end position="226"/>
    </location>
</feature>
<dbReference type="Pfam" id="PF00975">
    <property type="entry name" value="Thioesterase"/>
    <property type="match status" value="1"/>
</dbReference>
<organism evidence="3 4">
    <name type="scientific">Acinetobacter soli</name>
    <dbReference type="NCBI Taxonomy" id="487316"/>
    <lineage>
        <taxon>Bacteria</taxon>
        <taxon>Pseudomonadati</taxon>
        <taxon>Pseudomonadota</taxon>
        <taxon>Gammaproteobacteria</taxon>
        <taxon>Moraxellales</taxon>
        <taxon>Moraxellaceae</taxon>
        <taxon>Acinetobacter</taxon>
    </lineage>
</organism>
<dbReference type="AlphaFoldDB" id="A0A1P8EIT7"/>
<proteinExistence type="inferred from homology"/>
<dbReference type="EMBL" id="CP016896">
    <property type="protein sequence ID" value="APV36115.1"/>
    <property type="molecule type" value="Genomic_DNA"/>
</dbReference>
<dbReference type="KEGG" id="asol:BEN76_08830"/>
<evidence type="ECO:0000259" key="2">
    <source>
        <dbReference type="Pfam" id="PF00975"/>
    </source>
</evidence>
<dbReference type="InterPro" id="IPR029058">
    <property type="entry name" value="AB_hydrolase_fold"/>
</dbReference>
<dbReference type="STRING" id="487316.BEN76_08830"/>
<dbReference type="Gene3D" id="3.40.50.1820">
    <property type="entry name" value="alpha/beta hydrolase"/>
    <property type="match status" value="1"/>
</dbReference>